<dbReference type="GO" id="GO:0035303">
    <property type="term" value="P:regulation of dephosphorylation"/>
    <property type="evidence" value="ECO:0007669"/>
    <property type="project" value="TreeGrafter"/>
</dbReference>
<dbReference type="OrthoDB" id="10261753at2759"/>
<feature type="compositionally biased region" description="Basic and acidic residues" evidence="1">
    <location>
        <begin position="247"/>
        <end position="258"/>
    </location>
</feature>
<dbReference type="EMBL" id="KN823197">
    <property type="protein sequence ID" value="KIO19913.1"/>
    <property type="molecule type" value="Genomic_DNA"/>
</dbReference>
<dbReference type="GO" id="GO:0051721">
    <property type="term" value="F:protein phosphatase 2A binding"/>
    <property type="evidence" value="ECO:0007669"/>
    <property type="project" value="TreeGrafter"/>
</dbReference>
<dbReference type="Pfam" id="PF04177">
    <property type="entry name" value="TAP42"/>
    <property type="match status" value="1"/>
</dbReference>
<feature type="region of interest" description="Disordered" evidence="1">
    <location>
        <begin position="121"/>
        <end position="142"/>
    </location>
</feature>
<sequence>YEIVSDADRSAFGPNAAAGLDPARRREVKIAQSRKQKEIKDKIKALRQRKGGLADDFPNDFDLIASLLPKPAHSAGPSDDDDDADDEVVRELTLLLLRLIWTQAVSNLAVMDQELEMLQHAARNPPPPRPSERSGKAAADSASWRLDRLPGVEAGPDGKGPLLDAQGRPLRMFTIVPGQQADRARLQAEVFRPDHRLPTMTIDEYLAEEKRRGNIISGGGAASQNAPTSSELLQIDSEQDGTIFGEQKSEEKRKKDEEWAVFTDRNPKGSGNTMNRG</sequence>
<dbReference type="STRING" id="1051891.A0A0C3KEP3"/>
<dbReference type="PANTHER" id="PTHR10933:SF9">
    <property type="entry name" value="IMMUNOGLOBULIN-BINDING PROTEIN 1"/>
    <property type="match status" value="1"/>
</dbReference>
<evidence type="ECO:0008006" key="4">
    <source>
        <dbReference type="Google" id="ProtNLM"/>
    </source>
</evidence>
<keyword evidence="3" id="KW-1185">Reference proteome</keyword>
<feature type="compositionally biased region" description="Polar residues" evidence="1">
    <location>
        <begin position="222"/>
        <end position="232"/>
    </location>
</feature>
<proteinExistence type="predicted"/>
<dbReference type="HOGENOM" id="CLU_041824_2_1_1"/>
<organism evidence="2 3">
    <name type="scientific">Tulasnella calospora MUT 4182</name>
    <dbReference type="NCBI Taxonomy" id="1051891"/>
    <lineage>
        <taxon>Eukaryota</taxon>
        <taxon>Fungi</taxon>
        <taxon>Dikarya</taxon>
        <taxon>Basidiomycota</taxon>
        <taxon>Agaricomycotina</taxon>
        <taxon>Agaricomycetes</taxon>
        <taxon>Cantharellales</taxon>
        <taxon>Tulasnellaceae</taxon>
        <taxon>Tulasnella</taxon>
    </lineage>
</organism>
<protein>
    <recommendedName>
        <fullName evidence="4">TAP42-like protein</fullName>
    </recommendedName>
</protein>
<feature type="non-terminal residue" evidence="2">
    <location>
        <position position="1"/>
    </location>
</feature>
<evidence type="ECO:0000313" key="3">
    <source>
        <dbReference type="Proteomes" id="UP000054248"/>
    </source>
</evidence>
<evidence type="ECO:0000256" key="1">
    <source>
        <dbReference type="SAM" id="MobiDB-lite"/>
    </source>
</evidence>
<dbReference type="Gene3D" id="1.25.40.540">
    <property type="entry name" value="TAP42-like family"/>
    <property type="match status" value="1"/>
</dbReference>
<dbReference type="Proteomes" id="UP000054248">
    <property type="component" value="Unassembled WGS sequence"/>
</dbReference>
<dbReference type="PANTHER" id="PTHR10933">
    <property type="entry name" value="IMMUNOGLOBULIN-BINDING PROTEIN 1"/>
    <property type="match status" value="1"/>
</dbReference>
<accession>A0A0C3KEP3</accession>
<evidence type="ECO:0000313" key="2">
    <source>
        <dbReference type="EMBL" id="KIO19913.1"/>
    </source>
</evidence>
<dbReference type="InterPro" id="IPR007304">
    <property type="entry name" value="TAP46-like"/>
</dbReference>
<dbReference type="InterPro" id="IPR038511">
    <property type="entry name" value="TAP42/TAP46-like_sf"/>
</dbReference>
<dbReference type="GO" id="GO:0005829">
    <property type="term" value="C:cytosol"/>
    <property type="evidence" value="ECO:0007669"/>
    <property type="project" value="TreeGrafter"/>
</dbReference>
<gene>
    <name evidence="2" type="ORF">M407DRAFT_30437</name>
</gene>
<feature type="region of interest" description="Disordered" evidence="1">
    <location>
        <begin position="216"/>
        <end position="277"/>
    </location>
</feature>
<dbReference type="GO" id="GO:0009966">
    <property type="term" value="P:regulation of signal transduction"/>
    <property type="evidence" value="ECO:0007669"/>
    <property type="project" value="InterPro"/>
</dbReference>
<reference evidence="3" key="2">
    <citation type="submission" date="2015-01" db="EMBL/GenBank/DDBJ databases">
        <title>Evolutionary Origins and Diversification of the Mycorrhizal Mutualists.</title>
        <authorList>
            <consortium name="DOE Joint Genome Institute"/>
            <consortium name="Mycorrhizal Genomics Consortium"/>
            <person name="Kohler A."/>
            <person name="Kuo A."/>
            <person name="Nagy L.G."/>
            <person name="Floudas D."/>
            <person name="Copeland A."/>
            <person name="Barry K.W."/>
            <person name="Cichocki N."/>
            <person name="Veneault-Fourrey C."/>
            <person name="LaButti K."/>
            <person name="Lindquist E.A."/>
            <person name="Lipzen A."/>
            <person name="Lundell T."/>
            <person name="Morin E."/>
            <person name="Murat C."/>
            <person name="Riley R."/>
            <person name="Ohm R."/>
            <person name="Sun H."/>
            <person name="Tunlid A."/>
            <person name="Henrissat B."/>
            <person name="Grigoriev I.V."/>
            <person name="Hibbett D.S."/>
            <person name="Martin F."/>
        </authorList>
    </citation>
    <scope>NUCLEOTIDE SEQUENCE [LARGE SCALE GENOMIC DNA]</scope>
    <source>
        <strain evidence="3">MUT 4182</strain>
    </source>
</reference>
<name>A0A0C3KEP3_9AGAM</name>
<dbReference type="AlphaFoldDB" id="A0A0C3KEP3"/>
<reference evidence="2 3" key="1">
    <citation type="submission" date="2014-04" db="EMBL/GenBank/DDBJ databases">
        <authorList>
            <consortium name="DOE Joint Genome Institute"/>
            <person name="Kuo A."/>
            <person name="Girlanda M."/>
            <person name="Perotto S."/>
            <person name="Kohler A."/>
            <person name="Nagy L.G."/>
            <person name="Floudas D."/>
            <person name="Copeland A."/>
            <person name="Barry K.W."/>
            <person name="Cichocki N."/>
            <person name="Veneault-Fourrey C."/>
            <person name="LaButti K."/>
            <person name="Lindquist E.A."/>
            <person name="Lipzen A."/>
            <person name="Lundell T."/>
            <person name="Morin E."/>
            <person name="Murat C."/>
            <person name="Sun H."/>
            <person name="Tunlid A."/>
            <person name="Henrissat B."/>
            <person name="Grigoriev I.V."/>
            <person name="Hibbett D.S."/>
            <person name="Martin F."/>
            <person name="Nordberg H.P."/>
            <person name="Cantor M.N."/>
            <person name="Hua S.X."/>
        </authorList>
    </citation>
    <scope>NUCLEOTIDE SEQUENCE [LARGE SCALE GENOMIC DNA]</scope>
    <source>
        <strain evidence="2 3">MUT 4182</strain>
    </source>
</reference>